<evidence type="ECO:0000256" key="3">
    <source>
        <dbReference type="ARBA" id="ARBA00023002"/>
    </source>
</evidence>
<dbReference type="OrthoDB" id="10263291at2759"/>
<keyword evidence="8" id="KW-1185">Reference proteome</keyword>
<evidence type="ECO:0000256" key="2">
    <source>
        <dbReference type="ARBA" id="ARBA00022857"/>
    </source>
</evidence>
<dbReference type="PIRSF" id="PIRSF000193">
    <property type="entry name" value="Pyrrol-5-carb_rd"/>
    <property type="match status" value="1"/>
</dbReference>
<dbReference type="Pfam" id="PF03807">
    <property type="entry name" value="F420_oxidored"/>
    <property type="match status" value="1"/>
</dbReference>
<dbReference type="GO" id="GO:0004735">
    <property type="term" value="F:pyrroline-5-carboxylate reductase activity"/>
    <property type="evidence" value="ECO:0007669"/>
    <property type="project" value="InterPro"/>
</dbReference>
<dbReference type="InterPro" id="IPR008927">
    <property type="entry name" value="6-PGluconate_DH-like_C_sf"/>
</dbReference>
<dbReference type="NCBIfam" id="TIGR00112">
    <property type="entry name" value="proC"/>
    <property type="match status" value="1"/>
</dbReference>
<name>A0A9W8Y6F6_9PLEO</name>
<gene>
    <name evidence="7" type="ORF">N0V83_006298</name>
</gene>
<dbReference type="InterPro" id="IPR028939">
    <property type="entry name" value="P5C_Rdtase_cat_N"/>
</dbReference>
<dbReference type="PANTHER" id="PTHR11645:SF27">
    <property type="entry name" value="HYPOTHETICAL PYRROLINE-5-CARBOXYLATE REDUCTASE (EUROFUNG)"/>
    <property type="match status" value="1"/>
</dbReference>
<comment type="caution">
    <text evidence="7">The sequence shown here is derived from an EMBL/GenBank/DDBJ whole genome shotgun (WGS) entry which is preliminary data.</text>
</comment>
<evidence type="ECO:0000259" key="6">
    <source>
        <dbReference type="Pfam" id="PF14748"/>
    </source>
</evidence>
<dbReference type="InterPro" id="IPR029036">
    <property type="entry name" value="P5CR_dimer"/>
</dbReference>
<feature type="domain" description="Pyrroline-5-carboxylate reductase catalytic N-terminal" evidence="5">
    <location>
        <begin position="29"/>
        <end position="130"/>
    </location>
</feature>
<dbReference type="SUPFAM" id="SSF48179">
    <property type="entry name" value="6-phosphogluconate dehydrogenase C-terminal domain-like"/>
    <property type="match status" value="1"/>
</dbReference>
<dbReference type="Gene3D" id="3.40.50.720">
    <property type="entry name" value="NAD(P)-binding Rossmann-like Domain"/>
    <property type="match status" value="1"/>
</dbReference>
<evidence type="ECO:0000313" key="8">
    <source>
        <dbReference type="Proteomes" id="UP001140560"/>
    </source>
</evidence>
<dbReference type="GO" id="GO:0055129">
    <property type="term" value="P:L-proline biosynthetic process"/>
    <property type="evidence" value="ECO:0007669"/>
    <property type="project" value="TreeGrafter"/>
</dbReference>
<evidence type="ECO:0000256" key="4">
    <source>
        <dbReference type="PIRSR" id="PIRSR000193-1"/>
    </source>
</evidence>
<dbReference type="Gene3D" id="1.10.3730.10">
    <property type="entry name" value="ProC C-terminal domain-like"/>
    <property type="match status" value="1"/>
</dbReference>
<dbReference type="FunFam" id="1.10.3730.10:FF:000001">
    <property type="entry name" value="Pyrroline-5-carboxylate reductase"/>
    <property type="match status" value="1"/>
</dbReference>
<accession>A0A9W8Y6F6</accession>
<dbReference type="HAMAP" id="MF_01925">
    <property type="entry name" value="P5C_reductase"/>
    <property type="match status" value="1"/>
</dbReference>
<organism evidence="7 8">
    <name type="scientific">Neocucurbitaria cava</name>
    <dbReference type="NCBI Taxonomy" id="798079"/>
    <lineage>
        <taxon>Eukaryota</taxon>
        <taxon>Fungi</taxon>
        <taxon>Dikarya</taxon>
        <taxon>Ascomycota</taxon>
        <taxon>Pezizomycotina</taxon>
        <taxon>Dothideomycetes</taxon>
        <taxon>Pleosporomycetidae</taxon>
        <taxon>Pleosporales</taxon>
        <taxon>Pleosporineae</taxon>
        <taxon>Cucurbitariaceae</taxon>
        <taxon>Neocucurbitaria</taxon>
    </lineage>
</organism>
<dbReference type="SUPFAM" id="SSF51735">
    <property type="entry name" value="NAD(P)-binding Rossmann-fold domains"/>
    <property type="match status" value="1"/>
</dbReference>
<dbReference type="InterPro" id="IPR000304">
    <property type="entry name" value="Pyrroline-COOH_reductase"/>
</dbReference>
<evidence type="ECO:0000313" key="7">
    <source>
        <dbReference type="EMBL" id="KAJ4369213.1"/>
    </source>
</evidence>
<comment type="similarity">
    <text evidence="1">Belongs to the pyrroline-5-carboxylate reductase family.</text>
</comment>
<proteinExistence type="inferred from homology"/>
<dbReference type="PANTHER" id="PTHR11645">
    <property type="entry name" value="PYRROLINE-5-CARBOXYLATE REDUCTASE"/>
    <property type="match status" value="1"/>
</dbReference>
<feature type="domain" description="Pyrroline-5-carboxylate reductase dimerisation" evidence="6">
    <location>
        <begin position="203"/>
        <end position="304"/>
    </location>
</feature>
<evidence type="ECO:0000256" key="1">
    <source>
        <dbReference type="ARBA" id="ARBA00005525"/>
    </source>
</evidence>
<sequence>MLIEARSQHNTLDTYEFFEKRSFLTDLPGNLGTPILKSLISASGESQAAKFDKYIACIHSERSEKRLSDLFPEHKKSGKLVISRGDNVSAAQKSDIIILGVDPPDVEATLKQDGLSQALKGKLLISVAAGWSREKLEKLVSAGDASKEEERTWVLRTLPNVAAQVSQSLTAIEDPAPGFPSKYMEIADAIFSQVGKAVHIAPRLMNATTAVGGSTPAFWAVICDAFIDAAVAVGLPRHIAQAQIYQSMRGTAEMLQSGIHPGILKDQGTSPEGCTIGGIMVMEEAGVRGALGKALRESVTIARAMGSGKEDLHVNDTRQS</sequence>
<keyword evidence="3" id="KW-0560">Oxidoreductase</keyword>
<dbReference type="EMBL" id="JAPEUY010000010">
    <property type="protein sequence ID" value="KAJ4369213.1"/>
    <property type="molecule type" value="Genomic_DNA"/>
</dbReference>
<dbReference type="InterPro" id="IPR036291">
    <property type="entry name" value="NAD(P)-bd_dom_sf"/>
</dbReference>
<evidence type="ECO:0008006" key="9">
    <source>
        <dbReference type="Google" id="ProtNLM"/>
    </source>
</evidence>
<dbReference type="Proteomes" id="UP001140560">
    <property type="component" value="Unassembled WGS sequence"/>
</dbReference>
<protein>
    <recommendedName>
        <fullName evidence="9">Pyrroline-5-carboxylate reductase</fullName>
    </recommendedName>
</protein>
<keyword evidence="2 4" id="KW-0521">NADP</keyword>
<dbReference type="AlphaFoldDB" id="A0A9W8Y6F6"/>
<dbReference type="Pfam" id="PF14748">
    <property type="entry name" value="P5CR_dimer"/>
    <property type="match status" value="1"/>
</dbReference>
<reference evidence="7" key="1">
    <citation type="submission" date="2022-10" db="EMBL/GenBank/DDBJ databases">
        <title>Tapping the CABI collections for fungal endophytes: first genome assemblies for Collariella, Neodidymelliopsis, Ascochyta clinopodiicola, Didymella pomorum, Didymosphaeria variabile, Neocosmospora piperis and Neocucurbitaria cava.</title>
        <authorList>
            <person name="Hill R."/>
        </authorList>
    </citation>
    <scope>NUCLEOTIDE SEQUENCE</scope>
    <source>
        <strain evidence="7">IMI 356814</strain>
    </source>
</reference>
<evidence type="ECO:0000259" key="5">
    <source>
        <dbReference type="Pfam" id="PF03807"/>
    </source>
</evidence>
<feature type="binding site" evidence="4">
    <location>
        <position position="87"/>
    </location>
    <ligand>
        <name>NADPH</name>
        <dbReference type="ChEBI" id="CHEBI:57783"/>
    </ligand>
</feature>